<dbReference type="Proteomes" id="UP000321026">
    <property type="component" value="Unassembled WGS sequence"/>
</dbReference>
<sequence length="97" mass="11491">MRLSATTRKYGNPDVLLSEEQINFCRKLNEKFIEEIENIPNQYHIKNFAKIDVYFMQGDGWAITVLRIDDELTKSLINDIFQDEILLGLIEIWEQLQ</sequence>
<evidence type="ECO:0000313" key="2">
    <source>
        <dbReference type="Proteomes" id="UP000321026"/>
    </source>
</evidence>
<proteinExistence type="predicted"/>
<comment type="caution">
    <text evidence="1">The sequence shown here is derived from an EMBL/GenBank/DDBJ whole genome shotgun (WGS) entry which is preliminary data.</text>
</comment>
<gene>
    <name evidence="1" type="ORF">E6Q11_01745</name>
</gene>
<evidence type="ECO:0000313" key="1">
    <source>
        <dbReference type="EMBL" id="TXG78050.1"/>
    </source>
</evidence>
<dbReference type="AlphaFoldDB" id="A0A5C7J8Y5"/>
<protein>
    <submittedName>
        <fullName evidence="1">Uncharacterized protein</fullName>
    </submittedName>
</protein>
<organism evidence="1 2">
    <name type="scientific">Candidatus Dojkabacteria bacterium</name>
    <dbReference type="NCBI Taxonomy" id="2099670"/>
    <lineage>
        <taxon>Bacteria</taxon>
        <taxon>Candidatus Dojkabacteria</taxon>
    </lineage>
</organism>
<dbReference type="EMBL" id="SSDS01000028">
    <property type="protein sequence ID" value="TXG78050.1"/>
    <property type="molecule type" value="Genomic_DNA"/>
</dbReference>
<accession>A0A5C7J8Y5</accession>
<reference evidence="1 2" key="1">
    <citation type="submission" date="2018-09" db="EMBL/GenBank/DDBJ databases">
        <title>Metagenome Assembled Genomes from an Advanced Water Purification Facility.</title>
        <authorList>
            <person name="Stamps B.W."/>
            <person name="Spear J.R."/>
        </authorList>
    </citation>
    <scope>NUCLEOTIDE SEQUENCE [LARGE SCALE GENOMIC DNA]</scope>
    <source>
        <strain evidence="1">Bin_63_2</strain>
    </source>
</reference>
<name>A0A5C7J8Y5_9BACT</name>